<name>A0ABQ9GVF5_9NEOP</name>
<sequence length="938" mass="105603">MNVVFLEQVYNYAASLTGGGPRRLAVILVPQECWWNHTCLVAGPRAQTNAVTSYIDGSVVYGSSEQVAESLRLRRGGLMRTLPVFRELELKDLLPLKIDHPDDGCIRADKDIYCFLAGDNRVNEQVVLSVLHTMLVRQHNQIADRLQHINPHWDDERLYQETRHIVGALLQHVTYSEFLPMLLGKETMKKYGLEPRDEGFADDYDPEVDSTVTAAFITAAFRFGHSLLPGAVERWSATHKYIDSQRLSEVLKRPYGLYKPGWYDQYVLGLVNQVPQAMDDFVTQEFLQLAPARLSGAMGGNPPRPPLFLERCARGWLPVFWESREYRQRESVNSQIICVGELADKKIDGVSEVVDKKIDSVNENVDRKIDSVNENVDRKIEGVSELVNNKVDCVDKKFDNVSERLDSVECKVDQKVSALKKEWQEFLQQQERLHAVAEEEPILVTTETTSAGNEKKVEVATSTAIAGEAPQFCSVGMPQPGVGKGITTKPAPYDGQTPWRKYRDQFEIVVTLNDWTEEQIVHTGVGFRAAIRRPVPAARPPCPTAKPHPATRRITTGAVAGHREAVAPVSGVMLGRGKRSAPHTMQDALKVESARQSSMPRRPVRAVMLDEGEDGSFKRMLKDLQTTMREIITRVRTMETRHPPPKWPNSKSGSSNNNIQGAGAKGPLRECNVFGKLVNTGLEGPWSVTNHLFQQPLQQFGMDLAAINVQRAREHGVPSYNHYRTWCGLPLMERWSNMLHAMPNSTVHRYNDVYDHPEDIDLWSAGVAEQAMSGSLVGPIFNCLIARTFKRLKKGDRFWYENSGWPSSFTAEQLQSIRAVRLSRLLCDSADNVETIQVYAMALPDAQTNPRVSCRSRVLAHLDLTKWREDPLSTEVRLASTCASLRKVGPRWHSGSRARLTLGSLLPQDKIFILTLGEDLMSGFLIIYSFQCREKIKF</sequence>
<feature type="region of interest" description="Disordered" evidence="2">
    <location>
        <begin position="640"/>
        <end position="664"/>
    </location>
</feature>
<dbReference type="SUPFAM" id="SSF48113">
    <property type="entry name" value="Heme-dependent peroxidases"/>
    <property type="match status" value="2"/>
</dbReference>
<accession>A0ABQ9GVF5</accession>
<evidence type="ECO:0000313" key="3">
    <source>
        <dbReference type="EMBL" id="KAJ8875949.1"/>
    </source>
</evidence>
<evidence type="ECO:0008006" key="5">
    <source>
        <dbReference type="Google" id="ProtNLM"/>
    </source>
</evidence>
<reference evidence="3 4" key="1">
    <citation type="submission" date="2023-02" db="EMBL/GenBank/DDBJ databases">
        <title>LHISI_Scaffold_Assembly.</title>
        <authorList>
            <person name="Stuart O.P."/>
            <person name="Cleave R."/>
            <person name="Magrath M.J.L."/>
            <person name="Mikheyev A.S."/>
        </authorList>
    </citation>
    <scope>NUCLEOTIDE SEQUENCE [LARGE SCALE GENOMIC DNA]</scope>
    <source>
        <strain evidence="3">Daus_M_001</strain>
        <tissue evidence="3">Leg muscle</tissue>
    </source>
</reference>
<dbReference type="Proteomes" id="UP001159363">
    <property type="component" value="Chromosome 8"/>
</dbReference>
<comment type="caution">
    <text evidence="3">The sequence shown here is derived from an EMBL/GenBank/DDBJ whole genome shotgun (WGS) entry which is preliminary data.</text>
</comment>
<dbReference type="EMBL" id="JARBHB010000009">
    <property type="protein sequence ID" value="KAJ8875949.1"/>
    <property type="molecule type" value="Genomic_DNA"/>
</dbReference>
<gene>
    <name evidence="3" type="ORF">PR048_023857</name>
</gene>
<feature type="compositionally biased region" description="Polar residues" evidence="2">
    <location>
        <begin position="649"/>
        <end position="660"/>
    </location>
</feature>
<evidence type="ECO:0000256" key="1">
    <source>
        <dbReference type="ARBA" id="ARBA00022559"/>
    </source>
</evidence>
<keyword evidence="1" id="KW-0560">Oxidoreductase</keyword>
<dbReference type="Pfam" id="PF03098">
    <property type="entry name" value="An_peroxidase"/>
    <property type="match status" value="2"/>
</dbReference>
<organism evidence="3 4">
    <name type="scientific">Dryococelus australis</name>
    <dbReference type="NCBI Taxonomy" id="614101"/>
    <lineage>
        <taxon>Eukaryota</taxon>
        <taxon>Metazoa</taxon>
        <taxon>Ecdysozoa</taxon>
        <taxon>Arthropoda</taxon>
        <taxon>Hexapoda</taxon>
        <taxon>Insecta</taxon>
        <taxon>Pterygota</taxon>
        <taxon>Neoptera</taxon>
        <taxon>Polyneoptera</taxon>
        <taxon>Phasmatodea</taxon>
        <taxon>Verophasmatodea</taxon>
        <taxon>Anareolatae</taxon>
        <taxon>Phasmatidae</taxon>
        <taxon>Eurycanthinae</taxon>
        <taxon>Dryococelus</taxon>
    </lineage>
</organism>
<proteinExistence type="predicted"/>
<dbReference type="Gene3D" id="1.20.120.20">
    <property type="entry name" value="Apolipoprotein"/>
    <property type="match status" value="1"/>
</dbReference>
<evidence type="ECO:0000313" key="4">
    <source>
        <dbReference type="Proteomes" id="UP001159363"/>
    </source>
</evidence>
<dbReference type="PANTHER" id="PTHR11475">
    <property type="entry name" value="OXIDASE/PEROXIDASE"/>
    <property type="match status" value="1"/>
</dbReference>
<dbReference type="PRINTS" id="PR00457">
    <property type="entry name" value="ANPEROXIDASE"/>
</dbReference>
<keyword evidence="1" id="KW-0575">Peroxidase</keyword>
<evidence type="ECO:0000256" key="2">
    <source>
        <dbReference type="SAM" id="MobiDB-lite"/>
    </source>
</evidence>
<dbReference type="PROSITE" id="PS50292">
    <property type="entry name" value="PEROXIDASE_3"/>
    <property type="match status" value="1"/>
</dbReference>
<dbReference type="Gene3D" id="1.10.640.10">
    <property type="entry name" value="Haem peroxidase domain superfamily, animal type"/>
    <property type="match status" value="2"/>
</dbReference>
<dbReference type="InterPro" id="IPR010255">
    <property type="entry name" value="Haem_peroxidase_sf"/>
</dbReference>
<keyword evidence="4" id="KW-1185">Reference proteome</keyword>
<protein>
    <recommendedName>
        <fullName evidence="5">Chorion peroxidase</fullName>
    </recommendedName>
</protein>
<dbReference type="InterPro" id="IPR019791">
    <property type="entry name" value="Haem_peroxidase_animal"/>
</dbReference>
<dbReference type="PANTHER" id="PTHR11475:SF106">
    <property type="entry name" value="CURLY SU"/>
    <property type="match status" value="1"/>
</dbReference>
<dbReference type="InterPro" id="IPR037120">
    <property type="entry name" value="Haem_peroxidase_sf_animal"/>
</dbReference>